<feature type="compositionally biased region" description="Gly residues" evidence="4">
    <location>
        <begin position="31"/>
        <end position="42"/>
    </location>
</feature>
<dbReference type="AlphaFoldDB" id="A0AAJ6GGR7"/>
<feature type="region of interest" description="Disordered" evidence="4">
    <location>
        <begin position="22"/>
        <end position="48"/>
    </location>
</feature>
<reference evidence="7" key="1">
    <citation type="submission" date="2022-06" db="EMBL/GenBank/DDBJ databases">
        <title>Brachyspira pilosicoli from pigs in Switzerland.</title>
        <authorList>
            <person name="Schmitt S."/>
            <person name="Arnold M."/>
            <person name="Rossano A."/>
            <person name="Perreten V."/>
        </authorList>
    </citation>
    <scope>NUCLEOTIDE SEQUENCE</scope>
    <source>
        <strain evidence="7">MEI4028</strain>
    </source>
</reference>
<feature type="signal peptide" evidence="5">
    <location>
        <begin position="1"/>
        <end position="21"/>
    </location>
</feature>
<dbReference type="GO" id="GO:0005737">
    <property type="term" value="C:cytoplasm"/>
    <property type="evidence" value="ECO:0007669"/>
    <property type="project" value="TreeGrafter"/>
</dbReference>
<comment type="similarity">
    <text evidence="2">Belongs to the glycosyl hydrolase 33 family.</text>
</comment>
<dbReference type="InterPro" id="IPR026856">
    <property type="entry name" value="Sialidase_fam"/>
</dbReference>
<dbReference type="GO" id="GO:0004308">
    <property type="term" value="F:exo-alpha-sialidase activity"/>
    <property type="evidence" value="ECO:0007669"/>
    <property type="project" value="UniProtKB-EC"/>
</dbReference>
<evidence type="ECO:0000256" key="2">
    <source>
        <dbReference type="ARBA" id="ARBA00009348"/>
    </source>
</evidence>
<gene>
    <name evidence="7" type="ORF">NEH99_10115</name>
</gene>
<feature type="domain" description="Sialidase" evidence="6">
    <location>
        <begin position="109"/>
        <end position="420"/>
    </location>
</feature>
<organism evidence="7 8">
    <name type="scientific">Brachyspira pilosicoli</name>
    <name type="common">Serpulina pilosicoli</name>
    <dbReference type="NCBI Taxonomy" id="52584"/>
    <lineage>
        <taxon>Bacteria</taxon>
        <taxon>Pseudomonadati</taxon>
        <taxon>Spirochaetota</taxon>
        <taxon>Spirochaetia</taxon>
        <taxon>Brachyspirales</taxon>
        <taxon>Brachyspiraceae</taxon>
        <taxon>Brachyspira</taxon>
    </lineage>
</organism>
<keyword evidence="5" id="KW-0732">Signal</keyword>
<evidence type="ECO:0000256" key="3">
    <source>
        <dbReference type="ARBA" id="ARBA00012733"/>
    </source>
</evidence>
<dbReference type="EC" id="3.2.1.18" evidence="3"/>
<proteinExistence type="inferred from homology"/>
<feature type="chain" id="PRO_5042475191" description="exo-alpha-sialidase" evidence="5">
    <location>
        <begin position="22"/>
        <end position="465"/>
    </location>
</feature>
<dbReference type="Proteomes" id="UP001242021">
    <property type="component" value="Chromosome"/>
</dbReference>
<accession>A0AAJ6GGR7</accession>
<dbReference type="GO" id="GO:0009313">
    <property type="term" value="P:oligosaccharide catabolic process"/>
    <property type="evidence" value="ECO:0007669"/>
    <property type="project" value="TreeGrafter"/>
</dbReference>
<dbReference type="Gene3D" id="2.120.10.10">
    <property type="match status" value="1"/>
</dbReference>
<dbReference type="PANTHER" id="PTHR10628">
    <property type="entry name" value="SIALIDASE"/>
    <property type="match status" value="1"/>
</dbReference>
<dbReference type="GO" id="GO:0006689">
    <property type="term" value="P:ganglioside catabolic process"/>
    <property type="evidence" value="ECO:0007669"/>
    <property type="project" value="TreeGrafter"/>
</dbReference>
<name>A0AAJ6GGR7_BRAPL</name>
<dbReference type="PROSITE" id="PS51257">
    <property type="entry name" value="PROKAR_LIPOPROTEIN"/>
    <property type="match status" value="1"/>
</dbReference>
<evidence type="ECO:0000256" key="5">
    <source>
        <dbReference type="SAM" id="SignalP"/>
    </source>
</evidence>
<dbReference type="InterPro" id="IPR011040">
    <property type="entry name" value="Sialidase"/>
</dbReference>
<sequence length="465" mass="50225">MSKLKLFLILASSLLISCANPNDPGNDTTEGGNGGGGTGGGTPLTENPSWFLTAEQQSKPLNFQEQILFDTTTSQKYRIPAIICADNGNLIVFSDDRHGHGSDIGQSANAVDVVYRLSKDGGKTWSDPKTILPFSTAGNQGINNKGDVLVFKSIKNPGTLVAMAASGGAWFGNGNPQARFAMSKSTDNGETWSQWKEVGQNIWDELASKYGASRKVGFLASGRGLTLEGRGNGSVKGRLVGAMMAKNNGGATIIHTIYSDDDGETWKMGGYLGSSSDVPEVGGSKGSYNESKIIAELNDGTLVMSTRNDAQNKARMAAYSTDGGMTWYSRKTGGTKDTFGGWVDMIGSNTDSEGVVYTRQGVQDKNRMLHIHTTSTSSRAGMALYLSENEADTWTKVLTLEQDSMTTCYSSIEVLPDGTFCVLYERNQTGGNAYDIVFKKFNLYDIKNEAYSAEYYKDWYVGKYK</sequence>
<dbReference type="Pfam" id="PF13088">
    <property type="entry name" value="BNR_2"/>
    <property type="match status" value="1"/>
</dbReference>
<dbReference type="InterPro" id="IPR036278">
    <property type="entry name" value="Sialidase_sf"/>
</dbReference>
<evidence type="ECO:0000313" key="8">
    <source>
        <dbReference type="Proteomes" id="UP001242021"/>
    </source>
</evidence>
<keyword evidence="7" id="KW-0378">Hydrolase</keyword>
<dbReference type="EMBL" id="CP098754">
    <property type="protein sequence ID" value="WIH94635.1"/>
    <property type="molecule type" value="Genomic_DNA"/>
</dbReference>
<dbReference type="CDD" id="cd15482">
    <property type="entry name" value="Sialidase_non-viral"/>
    <property type="match status" value="1"/>
</dbReference>
<dbReference type="GO" id="GO:0016020">
    <property type="term" value="C:membrane"/>
    <property type="evidence" value="ECO:0007669"/>
    <property type="project" value="TreeGrafter"/>
</dbReference>
<evidence type="ECO:0000313" key="7">
    <source>
        <dbReference type="EMBL" id="WIH94635.1"/>
    </source>
</evidence>
<evidence type="ECO:0000259" key="6">
    <source>
        <dbReference type="Pfam" id="PF13088"/>
    </source>
</evidence>
<dbReference type="PANTHER" id="PTHR10628:SF30">
    <property type="entry name" value="EXO-ALPHA-SIALIDASE"/>
    <property type="match status" value="1"/>
</dbReference>
<dbReference type="SUPFAM" id="SSF50939">
    <property type="entry name" value="Sialidases"/>
    <property type="match status" value="1"/>
</dbReference>
<evidence type="ECO:0000256" key="4">
    <source>
        <dbReference type="SAM" id="MobiDB-lite"/>
    </source>
</evidence>
<evidence type="ECO:0000256" key="1">
    <source>
        <dbReference type="ARBA" id="ARBA00000427"/>
    </source>
</evidence>
<dbReference type="RefSeq" id="WP_278847594.1">
    <property type="nucleotide sequence ID" value="NZ_CALXQO010000009.1"/>
</dbReference>
<comment type="catalytic activity">
    <reaction evidence="1">
        <text>Hydrolysis of alpha-(2-&gt;3)-, alpha-(2-&gt;6)-, alpha-(2-&gt;8)- glycosidic linkages of terminal sialic acid residues in oligosaccharides, glycoproteins, glycolipids, colominic acid and synthetic substrates.</text>
        <dbReference type="EC" id="3.2.1.18"/>
    </reaction>
</comment>
<protein>
    <recommendedName>
        <fullName evidence="3">exo-alpha-sialidase</fullName>
        <ecNumber evidence="3">3.2.1.18</ecNumber>
    </recommendedName>
</protein>